<reference evidence="25 26" key="1">
    <citation type="submission" date="2015-12" db="EMBL/GenBank/DDBJ databases">
        <title>Genome sequence of Streptomyces sp. G25.</title>
        <authorList>
            <person name="Poehlein A."/>
            <person name="Roettig A."/>
            <person name="Hiessl S."/>
            <person name="Hauschild P."/>
            <person name="Schauer J."/>
            <person name="Madkour M.H."/>
            <person name="Al-Ansari A.M."/>
            <person name="Almakishah N.H."/>
            <person name="Steinbuechel A."/>
            <person name="Daniel R."/>
        </authorList>
    </citation>
    <scope>NUCLEOTIDE SEQUENCE [LARGE SCALE GENOMIC DNA]</scope>
    <source>
        <strain evidence="26">G25(2015)</strain>
    </source>
</reference>
<evidence type="ECO:0000256" key="15">
    <source>
        <dbReference type="ARBA" id="ARBA00023136"/>
    </source>
</evidence>
<dbReference type="GO" id="GO:0005886">
    <property type="term" value="C:plasma membrane"/>
    <property type="evidence" value="ECO:0007669"/>
    <property type="project" value="UniProtKB-SubCell"/>
</dbReference>
<organism evidence="25 26">
    <name type="scientific">Streptomyces jeddahensis</name>
    <dbReference type="NCBI Taxonomy" id="1716141"/>
    <lineage>
        <taxon>Bacteria</taxon>
        <taxon>Bacillati</taxon>
        <taxon>Actinomycetota</taxon>
        <taxon>Actinomycetes</taxon>
        <taxon>Kitasatosporales</taxon>
        <taxon>Streptomycetaceae</taxon>
        <taxon>Streptomyces</taxon>
    </lineage>
</organism>
<name>A0A177HUM0_9ACTN</name>
<keyword evidence="17" id="KW-1208">Phospholipid metabolism</keyword>
<evidence type="ECO:0000256" key="7">
    <source>
        <dbReference type="ARBA" id="ARBA00019373"/>
    </source>
</evidence>
<proteinExistence type="inferred from homology"/>
<keyword evidence="15 24" id="KW-0472">Membrane</keyword>
<feature type="transmembrane region" description="Helical" evidence="24">
    <location>
        <begin position="153"/>
        <end position="171"/>
    </location>
</feature>
<dbReference type="GO" id="GO:0016024">
    <property type="term" value="P:CDP-diacylglycerol biosynthetic process"/>
    <property type="evidence" value="ECO:0007669"/>
    <property type="project" value="TreeGrafter"/>
</dbReference>
<comment type="subcellular location">
    <subcellularLocation>
        <location evidence="2">Cell membrane</location>
        <topology evidence="2">Multi-pass membrane protein</topology>
    </subcellularLocation>
</comment>
<sequence length="267" mass="26725">MITVASLAPYLGGALALGGIAVAASRRRELLIRWCAWAVGVPLVTGAFWWGRPGTAAVAIVVGVIAVMEFGGLMRLGWTDRVVLAAAVVSVVLAAWLAPGQVLRVVAIGALAVAAVPLLAGDADHGLHRLGAGLLGLAWLSVLAALVPLGASALALFVAVSVADIVAYFAGRGLGGPRLSPLSPAKRWSGTLAGAAAGLGVLVVLSALSWPMAVAVAVGGPAGDLLESMIKRGAQAKDAGRWLPGSGGLLDRIDSLLIALAVLLVLS</sequence>
<evidence type="ECO:0000256" key="3">
    <source>
        <dbReference type="ARBA" id="ARBA00005119"/>
    </source>
</evidence>
<evidence type="ECO:0000256" key="17">
    <source>
        <dbReference type="ARBA" id="ARBA00023264"/>
    </source>
</evidence>
<evidence type="ECO:0000256" key="4">
    <source>
        <dbReference type="ARBA" id="ARBA00005189"/>
    </source>
</evidence>
<dbReference type="Pfam" id="PF01148">
    <property type="entry name" value="CTP_transf_1"/>
    <property type="match status" value="1"/>
</dbReference>
<evidence type="ECO:0000256" key="6">
    <source>
        <dbReference type="ARBA" id="ARBA00012487"/>
    </source>
</evidence>
<keyword evidence="16" id="KW-0594">Phospholipid biosynthesis</keyword>
<keyword evidence="9" id="KW-0444">Lipid biosynthesis</keyword>
<feature type="transmembrane region" description="Helical" evidence="24">
    <location>
        <begin position="56"/>
        <end position="74"/>
    </location>
</feature>
<comment type="similarity">
    <text evidence="5">Belongs to the CDS family.</text>
</comment>
<keyword evidence="12 25" id="KW-0548">Nucleotidyltransferase</keyword>
<evidence type="ECO:0000256" key="21">
    <source>
        <dbReference type="ARBA" id="ARBA00032396"/>
    </source>
</evidence>
<dbReference type="PANTHER" id="PTHR46382">
    <property type="entry name" value="PHOSPHATIDATE CYTIDYLYLTRANSFERASE"/>
    <property type="match status" value="1"/>
</dbReference>
<dbReference type="PATRIC" id="fig|1716141.3.peg.2211"/>
<evidence type="ECO:0000256" key="11">
    <source>
        <dbReference type="ARBA" id="ARBA00022692"/>
    </source>
</evidence>
<dbReference type="Proteomes" id="UP000077381">
    <property type="component" value="Unassembled WGS sequence"/>
</dbReference>
<evidence type="ECO:0000256" key="14">
    <source>
        <dbReference type="ARBA" id="ARBA00023098"/>
    </source>
</evidence>
<evidence type="ECO:0000256" key="8">
    <source>
        <dbReference type="ARBA" id="ARBA00022475"/>
    </source>
</evidence>
<keyword evidence="8" id="KW-1003">Cell membrane</keyword>
<protein>
    <recommendedName>
        <fullName evidence="7">Phosphatidate cytidylyltransferase</fullName>
        <ecNumber evidence="6">2.7.7.41</ecNumber>
    </recommendedName>
    <alternativeName>
        <fullName evidence="20">CDP-DAG synthase</fullName>
    </alternativeName>
    <alternativeName>
        <fullName evidence="22">CDP-DG synthase</fullName>
    </alternativeName>
    <alternativeName>
        <fullName evidence="18">CDP-diacylglycerol synthase</fullName>
    </alternativeName>
    <alternativeName>
        <fullName evidence="21">CDP-diglyceride pyrophosphorylase</fullName>
    </alternativeName>
    <alternativeName>
        <fullName evidence="23">CDP-diglyceride synthase</fullName>
    </alternativeName>
    <alternativeName>
        <fullName evidence="19">CTP:phosphatidate cytidylyltransferase</fullName>
    </alternativeName>
</protein>
<feature type="transmembrane region" description="Helical" evidence="24">
    <location>
        <begin position="81"/>
        <end position="99"/>
    </location>
</feature>
<evidence type="ECO:0000256" key="24">
    <source>
        <dbReference type="SAM" id="Phobius"/>
    </source>
</evidence>
<feature type="transmembrane region" description="Helical" evidence="24">
    <location>
        <begin position="130"/>
        <end position="147"/>
    </location>
</feature>
<comment type="pathway">
    <text evidence="4">Lipid metabolism.</text>
</comment>
<evidence type="ECO:0000256" key="1">
    <source>
        <dbReference type="ARBA" id="ARBA00001698"/>
    </source>
</evidence>
<dbReference type="EMBL" id="LOHS01000061">
    <property type="protein sequence ID" value="OAH14595.1"/>
    <property type="molecule type" value="Genomic_DNA"/>
</dbReference>
<gene>
    <name evidence="25" type="primary">cdsA_2</name>
    <name evidence="25" type="ORF">STSP_21060</name>
</gene>
<keyword evidence="11 24" id="KW-0812">Transmembrane</keyword>
<evidence type="ECO:0000256" key="2">
    <source>
        <dbReference type="ARBA" id="ARBA00004651"/>
    </source>
</evidence>
<dbReference type="STRING" id="1716141.STSP_21060"/>
<comment type="pathway">
    <text evidence="3">Phospholipid metabolism; CDP-diacylglycerol biosynthesis; CDP-diacylglycerol from sn-glycerol 3-phosphate: step 3/3.</text>
</comment>
<evidence type="ECO:0000256" key="20">
    <source>
        <dbReference type="ARBA" id="ARBA00032253"/>
    </source>
</evidence>
<evidence type="ECO:0000256" key="22">
    <source>
        <dbReference type="ARBA" id="ARBA00032743"/>
    </source>
</evidence>
<evidence type="ECO:0000256" key="9">
    <source>
        <dbReference type="ARBA" id="ARBA00022516"/>
    </source>
</evidence>
<keyword evidence="13 24" id="KW-1133">Transmembrane helix</keyword>
<evidence type="ECO:0000256" key="19">
    <source>
        <dbReference type="ARBA" id="ARBA00031825"/>
    </source>
</evidence>
<dbReference type="GO" id="GO:0004605">
    <property type="term" value="F:phosphatidate cytidylyltransferase activity"/>
    <property type="evidence" value="ECO:0007669"/>
    <property type="project" value="UniProtKB-EC"/>
</dbReference>
<feature type="transmembrane region" description="Helical" evidence="24">
    <location>
        <begin position="105"/>
        <end position="123"/>
    </location>
</feature>
<dbReference type="EC" id="2.7.7.41" evidence="6"/>
<evidence type="ECO:0000313" key="25">
    <source>
        <dbReference type="EMBL" id="OAH14595.1"/>
    </source>
</evidence>
<feature type="transmembrane region" description="Helical" evidence="24">
    <location>
        <begin position="31"/>
        <end position="50"/>
    </location>
</feature>
<keyword evidence="10 25" id="KW-0808">Transferase</keyword>
<comment type="caution">
    <text evidence="25">The sequence shown here is derived from an EMBL/GenBank/DDBJ whole genome shotgun (WGS) entry which is preliminary data.</text>
</comment>
<evidence type="ECO:0000256" key="18">
    <source>
        <dbReference type="ARBA" id="ARBA00029893"/>
    </source>
</evidence>
<comment type="catalytic activity">
    <reaction evidence="1">
        <text>a 1,2-diacyl-sn-glycero-3-phosphate + CTP + H(+) = a CDP-1,2-diacyl-sn-glycerol + diphosphate</text>
        <dbReference type="Rhea" id="RHEA:16229"/>
        <dbReference type="ChEBI" id="CHEBI:15378"/>
        <dbReference type="ChEBI" id="CHEBI:33019"/>
        <dbReference type="ChEBI" id="CHEBI:37563"/>
        <dbReference type="ChEBI" id="CHEBI:58332"/>
        <dbReference type="ChEBI" id="CHEBI:58608"/>
        <dbReference type="EC" id="2.7.7.41"/>
    </reaction>
</comment>
<dbReference type="AlphaFoldDB" id="A0A177HUM0"/>
<evidence type="ECO:0000256" key="23">
    <source>
        <dbReference type="ARBA" id="ARBA00033406"/>
    </source>
</evidence>
<accession>A0A177HUM0</accession>
<evidence type="ECO:0000313" key="26">
    <source>
        <dbReference type="Proteomes" id="UP000077381"/>
    </source>
</evidence>
<evidence type="ECO:0000256" key="12">
    <source>
        <dbReference type="ARBA" id="ARBA00022695"/>
    </source>
</evidence>
<evidence type="ECO:0000256" key="13">
    <source>
        <dbReference type="ARBA" id="ARBA00022989"/>
    </source>
</evidence>
<evidence type="ECO:0000256" key="10">
    <source>
        <dbReference type="ARBA" id="ARBA00022679"/>
    </source>
</evidence>
<keyword evidence="14" id="KW-0443">Lipid metabolism</keyword>
<evidence type="ECO:0000256" key="5">
    <source>
        <dbReference type="ARBA" id="ARBA00010185"/>
    </source>
</evidence>
<feature type="transmembrane region" description="Helical" evidence="24">
    <location>
        <begin position="192"/>
        <end position="218"/>
    </location>
</feature>
<keyword evidence="26" id="KW-1185">Reference proteome</keyword>
<feature type="transmembrane region" description="Helical" evidence="24">
    <location>
        <begin position="6"/>
        <end position="24"/>
    </location>
</feature>
<dbReference type="PANTHER" id="PTHR46382:SF1">
    <property type="entry name" value="PHOSPHATIDATE CYTIDYLYLTRANSFERASE"/>
    <property type="match status" value="1"/>
</dbReference>
<dbReference type="RefSeq" id="WP_198547307.1">
    <property type="nucleotide sequence ID" value="NZ_LOHS01000061.1"/>
</dbReference>
<evidence type="ECO:0000256" key="16">
    <source>
        <dbReference type="ARBA" id="ARBA00023209"/>
    </source>
</evidence>